<evidence type="ECO:0000256" key="6">
    <source>
        <dbReference type="ARBA" id="ARBA00022801"/>
    </source>
</evidence>
<dbReference type="InterPro" id="IPR049734">
    <property type="entry name" value="NudC-like_C"/>
</dbReference>
<dbReference type="PANTHER" id="PTHR42904">
    <property type="entry name" value="NUDIX HYDROLASE, NUDC SUBFAMILY"/>
    <property type="match status" value="1"/>
</dbReference>
<dbReference type="OrthoDB" id="9791656at2"/>
<dbReference type="GO" id="GO:0110153">
    <property type="term" value="F:RNA NAD-cap (NMN-forming) hydrolase activity"/>
    <property type="evidence" value="ECO:0007669"/>
    <property type="project" value="RHEA"/>
</dbReference>
<reference evidence="11 12" key="1">
    <citation type="submission" date="2019-01" db="EMBL/GenBank/DDBJ databases">
        <title>Novel species of Cellulomonas.</title>
        <authorList>
            <person name="Liu Q."/>
            <person name="Xin Y.-H."/>
        </authorList>
    </citation>
    <scope>NUCLEOTIDE SEQUENCE [LARGE SCALE GENOMIC DNA]</scope>
    <source>
        <strain evidence="11 12">HLT2-17</strain>
    </source>
</reference>
<protein>
    <recommendedName>
        <fullName evidence="4">NAD(+) diphosphatase</fullName>
        <ecNumber evidence="4">3.6.1.22</ecNumber>
    </recommendedName>
</protein>
<keyword evidence="12" id="KW-1185">Reference proteome</keyword>
<dbReference type="Proteomes" id="UP000293764">
    <property type="component" value="Unassembled WGS sequence"/>
</dbReference>
<comment type="similarity">
    <text evidence="3">Belongs to the Nudix hydrolase family. NudC subfamily.</text>
</comment>
<evidence type="ECO:0000313" key="12">
    <source>
        <dbReference type="Proteomes" id="UP000293764"/>
    </source>
</evidence>
<dbReference type="RefSeq" id="WP_130103198.1">
    <property type="nucleotide sequence ID" value="NZ_SDWW01000033.1"/>
</dbReference>
<dbReference type="GO" id="GO:0019677">
    <property type="term" value="P:NAD+ catabolic process"/>
    <property type="evidence" value="ECO:0007669"/>
    <property type="project" value="TreeGrafter"/>
</dbReference>
<comment type="catalytic activity">
    <reaction evidence="9">
        <text>a 5'-end NAD(+)-phospho-ribonucleoside in mRNA + H2O = a 5'-end phospho-adenosine-phospho-ribonucleoside in mRNA + beta-nicotinamide D-ribonucleotide + 2 H(+)</text>
        <dbReference type="Rhea" id="RHEA:60876"/>
        <dbReference type="Rhea" id="RHEA-COMP:15698"/>
        <dbReference type="Rhea" id="RHEA-COMP:15719"/>
        <dbReference type="ChEBI" id="CHEBI:14649"/>
        <dbReference type="ChEBI" id="CHEBI:15377"/>
        <dbReference type="ChEBI" id="CHEBI:15378"/>
        <dbReference type="ChEBI" id="CHEBI:144029"/>
        <dbReference type="ChEBI" id="CHEBI:144051"/>
    </reaction>
    <physiologicalReaction direction="left-to-right" evidence="9">
        <dbReference type="Rhea" id="RHEA:60877"/>
    </physiologicalReaction>
</comment>
<dbReference type="AlphaFoldDB" id="A0A4Q5MXX3"/>
<dbReference type="Pfam" id="PF09296">
    <property type="entry name" value="NUDIX-like"/>
    <property type="match status" value="1"/>
</dbReference>
<dbReference type="GO" id="GO:0046872">
    <property type="term" value="F:metal ion binding"/>
    <property type="evidence" value="ECO:0007669"/>
    <property type="project" value="UniProtKB-KW"/>
</dbReference>
<keyword evidence="5" id="KW-0479">Metal-binding</keyword>
<dbReference type="InterPro" id="IPR050241">
    <property type="entry name" value="NAD-cap_RNA_hydrolase_NudC"/>
</dbReference>
<organism evidence="11 12">
    <name type="scientific">Pengzhenrongella frigida</name>
    <dbReference type="NCBI Taxonomy" id="1259133"/>
    <lineage>
        <taxon>Bacteria</taxon>
        <taxon>Bacillati</taxon>
        <taxon>Actinomycetota</taxon>
        <taxon>Actinomycetes</taxon>
        <taxon>Micrococcales</taxon>
        <taxon>Pengzhenrongella</taxon>
    </lineage>
</organism>
<name>A0A4Q5MXX3_9MICO</name>
<keyword evidence="8" id="KW-0520">NAD</keyword>
<feature type="domain" description="Nudix hydrolase" evidence="10">
    <location>
        <begin position="178"/>
        <end position="302"/>
    </location>
</feature>
<dbReference type="GO" id="GO:0035529">
    <property type="term" value="F:NADH pyrophosphatase activity"/>
    <property type="evidence" value="ECO:0007669"/>
    <property type="project" value="TreeGrafter"/>
</dbReference>
<accession>A0A4Q5MXX3</accession>
<sequence>MDWTDLPLARATVDRASERRAQPGLVEGLLADDTTRVLLVHSGLVATLSAGDAVALDLLPPSAVLRPGLPAHGWLYLGADDATSYLALVLADRGAEIVDVEGFVLEAGADLVAGRQWSQLRRIGAVLGARDAGLATTALALAAWHETHPRCPRCGGLTDVVQAGWVRHCPADESDHYPRTDPAVIMAVVDDADRILLGHAVQWPENRFSTLAGYVEPGEGIEQAVRREVGEEVAVRIGEVSYRGSQPWPFPASLMLAFRARAVTTDITVDGVEITEARWFTRAELGAQVTAGEVLLPMRASIARVLIEEWFGAELPGT</sequence>
<evidence type="ECO:0000256" key="8">
    <source>
        <dbReference type="ARBA" id="ARBA00023027"/>
    </source>
</evidence>
<dbReference type="Gene3D" id="3.90.79.10">
    <property type="entry name" value="Nucleoside Triphosphate Pyrophosphohydrolase"/>
    <property type="match status" value="1"/>
</dbReference>
<evidence type="ECO:0000256" key="2">
    <source>
        <dbReference type="ARBA" id="ARBA00001947"/>
    </source>
</evidence>
<evidence type="ECO:0000256" key="9">
    <source>
        <dbReference type="ARBA" id="ARBA00023679"/>
    </source>
</evidence>
<dbReference type="InterPro" id="IPR000086">
    <property type="entry name" value="NUDIX_hydrolase_dom"/>
</dbReference>
<evidence type="ECO:0000313" key="11">
    <source>
        <dbReference type="EMBL" id="RYV50446.1"/>
    </source>
</evidence>
<evidence type="ECO:0000256" key="3">
    <source>
        <dbReference type="ARBA" id="ARBA00009595"/>
    </source>
</evidence>
<dbReference type="PROSITE" id="PS51462">
    <property type="entry name" value="NUDIX"/>
    <property type="match status" value="1"/>
</dbReference>
<dbReference type="GO" id="GO:0005829">
    <property type="term" value="C:cytosol"/>
    <property type="evidence" value="ECO:0007669"/>
    <property type="project" value="TreeGrafter"/>
</dbReference>
<evidence type="ECO:0000256" key="5">
    <source>
        <dbReference type="ARBA" id="ARBA00022723"/>
    </source>
</evidence>
<proteinExistence type="inferred from homology"/>
<dbReference type="PANTHER" id="PTHR42904:SF6">
    <property type="entry name" value="NAD-CAPPED RNA HYDROLASE NUDT12"/>
    <property type="match status" value="1"/>
</dbReference>
<dbReference type="InterPro" id="IPR015376">
    <property type="entry name" value="Znr_NADH_PPase"/>
</dbReference>
<comment type="cofactor">
    <cofactor evidence="1">
        <name>Mg(2+)</name>
        <dbReference type="ChEBI" id="CHEBI:18420"/>
    </cofactor>
</comment>
<dbReference type="InterPro" id="IPR015375">
    <property type="entry name" value="NADH_PPase-like_N"/>
</dbReference>
<evidence type="ECO:0000256" key="4">
    <source>
        <dbReference type="ARBA" id="ARBA00012381"/>
    </source>
</evidence>
<keyword evidence="7" id="KW-0460">Magnesium</keyword>
<dbReference type="SUPFAM" id="SSF55811">
    <property type="entry name" value="Nudix"/>
    <property type="match status" value="1"/>
</dbReference>
<keyword evidence="6 11" id="KW-0378">Hydrolase</keyword>
<dbReference type="NCBIfam" id="NF001299">
    <property type="entry name" value="PRK00241.1"/>
    <property type="match status" value="1"/>
</dbReference>
<gene>
    <name evidence="11" type="ORF">EUA98_13410</name>
</gene>
<dbReference type="EC" id="3.6.1.22" evidence="4"/>
<comment type="caution">
    <text evidence="11">The sequence shown here is derived from an EMBL/GenBank/DDBJ whole genome shotgun (WGS) entry which is preliminary data.</text>
</comment>
<evidence type="ECO:0000256" key="1">
    <source>
        <dbReference type="ARBA" id="ARBA00001946"/>
    </source>
</evidence>
<dbReference type="CDD" id="cd03429">
    <property type="entry name" value="NUDIX_NADH_pyrophosphatase_Nudt13"/>
    <property type="match status" value="1"/>
</dbReference>
<comment type="cofactor">
    <cofactor evidence="2">
        <name>Zn(2+)</name>
        <dbReference type="ChEBI" id="CHEBI:29105"/>
    </cofactor>
</comment>
<dbReference type="InterPro" id="IPR015797">
    <property type="entry name" value="NUDIX_hydrolase-like_dom_sf"/>
</dbReference>
<evidence type="ECO:0000259" key="10">
    <source>
        <dbReference type="PROSITE" id="PS51462"/>
    </source>
</evidence>
<dbReference type="Pfam" id="PF09297">
    <property type="entry name" value="Zn_ribbon_NUD"/>
    <property type="match status" value="1"/>
</dbReference>
<dbReference type="Gene3D" id="3.90.79.20">
    <property type="match status" value="1"/>
</dbReference>
<dbReference type="Pfam" id="PF00293">
    <property type="entry name" value="NUDIX"/>
    <property type="match status" value="1"/>
</dbReference>
<dbReference type="GO" id="GO:0006742">
    <property type="term" value="P:NADP+ catabolic process"/>
    <property type="evidence" value="ECO:0007669"/>
    <property type="project" value="TreeGrafter"/>
</dbReference>
<evidence type="ECO:0000256" key="7">
    <source>
        <dbReference type="ARBA" id="ARBA00022842"/>
    </source>
</evidence>
<dbReference type="EMBL" id="SDWW01000033">
    <property type="protein sequence ID" value="RYV50446.1"/>
    <property type="molecule type" value="Genomic_DNA"/>
</dbReference>